<feature type="region of interest" description="Disordered" evidence="1">
    <location>
        <begin position="120"/>
        <end position="165"/>
    </location>
</feature>
<organism evidence="2 3">
    <name type="scientific">Streptomyces ficellus</name>
    <dbReference type="NCBI Taxonomy" id="1977088"/>
    <lineage>
        <taxon>Bacteria</taxon>
        <taxon>Bacillati</taxon>
        <taxon>Actinomycetota</taxon>
        <taxon>Actinomycetes</taxon>
        <taxon>Kitasatosporales</taxon>
        <taxon>Streptomycetaceae</taxon>
        <taxon>Streptomyces</taxon>
    </lineage>
</organism>
<keyword evidence="3" id="KW-1185">Reference proteome</keyword>
<dbReference type="OrthoDB" id="4248347at2"/>
<evidence type="ECO:0000313" key="3">
    <source>
        <dbReference type="Proteomes" id="UP000422572"/>
    </source>
</evidence>
<accession>A0A6I6FAD2</accession>
<dbReference type="RefSeq" id="WP_156690963.1">
    <property type="nucleotide sequence ID" value="NZ_CP034279.1"/>
</dbReference>
<gene>
    <name evidence="2" type="ORF">EIZ62_01925</name>
</gene>
<evidence type="ECO:0000313" key="2">
    <source>
        <dbReference type="EMBL" id="QGV77142.1"/>
    </source>
</evidence>
<dbReference type="Proteomes" id="UP000422572">
    <property type="component" value="Chromosome"/>
</dbReference>
<sequence>MYVEDHEHPRVAGAEPASAQSIMESFQRVLDDLDAARAELHNTAPFGGSTGGPLDGPHPRTPPPVTVEPLWARDTRPPQHGRYSGFLTEAQKRGRWVGACGVGAAGGLLVVSTMLANGTLTAGEPGTPGQPVRPPQQDVSGSKDTVREQPGAPRRTYRIPRLQPGGGGYGIEVQAVAARFQDPPAALR</sequence>
<dbReference type="KEGG" id="sfic:EIZ62_01925"/>
<evidence type="ECO:0000256" key="1">
    <source>
        <dbReference type="SAM" id="MobiDB-lite"/>
    </source>
</evidence>
<reference evidence="2 3" key="1">
    <citation type="submission" date="2018-12" db="EMBL/GenBank/DDBJ databases">
        <title>Complete genome sequence of Streptomyces ficellus NRRL8067, the producer of ficellomycin, feldamycin and nojirimycin.</title>
        <authorList>
            <person name="Zhang H."/>
            <person name="Yue R."/>
            <person name="Liu Y."/>
            <person name="Li M."/>
            <person name="Mu H."/>
            <person name="Zhang J."/>
        </authorList>
    </citation>
    <scope>NUCLEOTIDE SEQUENCE [LARGE SCALE GENOMIC DNA]</scope>
    <source>
        <strain evidence="2 3">NRRL 8067</strain>
    </source>
</reference>
<protein>
    <submittedName>
        <fullName evidence="2">Uncharacterized protein</fullName>
    </submittedName>
</protein>
<proteinExistence type="predicted"/>
<dbReference type="AlphaFoldDB" id="A0A6I6FAD2"/>
<name>A0A6I6FAD2_9ACTN</name>
<dbReference type="EMBL" id="CP034279">
    <property type="protein sequence ID" value="QGV77142.1"/>
    <property type="molecule type" value="Genomic_DNA"/>
</dbReference>